<evidence type="ECO:0000313" key="2">
    <source>
        <dbReference type="EMBL" id="QPC41560.1"/>
    </source>
</evidence>
<dbReference type="PANTHER" id="PTHR11102:SF160">
    <property type="entry name" value="ERAD-ASSOCIATED E3 UBIQUITIN-PROTEIN LIGASE COMPONENT HRD3"/>
    <property type="match status" value="1"/>
</dbReference>
<dbReference type="Pfam" id="PF08238">
    <property type="entry name" value="Sel1"/>
    <property type="match status" value="5"/>
</dbReference>
<dbReference type="RefSeq" id="WP_213162780.1">
    <property type="nucleotide sequence ID" value="NZ_CP058214.1"/>
</dbReference>
<name>A0A7S8C1C5_9HYPH</name>
<proteinExistence type="predicted"/>
<feature type="region of interest" description="Disordered" evidence="1">
    <location>
        <begin position="247"/>
        <end position="375"/>
    </location>
</feature>
<organism evidence="2 3">
    <name type="scientific">Kaustia mangrovi</name>
    <dbReference type="NCBI Taxonomy" id="2593653"/>
    <lineage>
        <taxon>Bacteria</taxon>
        <taxon>Pseudomonadati</taxon>
        <taxon>Pseudomonadota</taxon>
        <taxon>Alphaproteobacteria</taxon>
        <taxon>Hyphomicrobiales</taxon>
        <taxon>Parvibaculaceae</taxon>
        <taxon>Kaustia</taxon>
    </lineage>
</organism>
<dbReference type="InterPro" id="IPR011990">
    <property type="entry name" value="TPR-like_helical_dom_sf"/>
</dbReference>
<dbReference type="SMART" id="SM00671">
    <property type="entry name" value="SEL1"/>
    <property type="match status" value="5"/>
</dbReference>
<reference evidence="2 3" key="1">
    <citation type="submission" date="2020-06" db="EMBL/GenBank/DDBJ databases">
        <title>Genome sequence of 2 isolates from Red Sea Mangroves.</title>
        <authorList>
            <person name="Sefrji F."/>
            <person name="Michoud G."/>
            <person name="Merlino G."/>
            <person name="Daffonchio D."/>
        </authorList>
    </citation>
    <scope>NUCLEOTIDE SEQUENCE [LARGE SCALE GENOMIC DNA]</scope>
    <source>
        <strain evidence="2 3">R1DC25</strain>
    </source>
</reference>
<keyword evidence="3" id="KW-1185">Reference proteome</keyword>
<evidence type="ECO:0000313" key="3">
    <source>
        <dbReference type="Proteomes" id="UP000593594"/>
    </source>
</evidence>
<protein>
    <submittedName>
        <fullName evidence="2">SEL1-like repeat protein</fullName>
    </submittedName>
</protein>
<dbReference type="InterPro" id="IPR006597">
    <property type="entry name" value="Sel1-like"/>
</dbReference>
<dbReference type="Proteomes" id="UP000593594">
    <property type="component" value="Chromosome"/>
</dbReference>
<feature type="compositionally biased region" description="Polar residues" evidence="1">
    <location>
        <begin position="319"/>
        <end position="330"/>
    </location>
</feature>
<dbReference type="AlphaFoldDB" id="A0A7S8C1C5"/>
<evidence type="ECO:0000256" key="1">
    <source>
        <dbReference type="SAM" id="MobiDB-lite"/>
    </source>
</evidence>
<gene>
    <name evidence="2" type="ORF">HW532_01765</name>
</gene>
<dbReference type="InterPro" id="IPR050767">
    <property type="entry name" value="Sel1_AlgK"/>
</dbReference>
<dbReference type="Gene3D" id="1.25.40.10">
    <property type="entry name" value="Tetratricopeptide repeat domain"/>
    <property type="match status" value="2"/>
</dbReference>
<dbReference type="SUPFAM" id="SSF81901">
    <property type="entry name" value="HCP-like"/>
    <property type="match status" value="1"/>
</dbReference>
<accession>A0A7S8C1C5</accession>
<dbReference type="PANTHER" id="PTHR11102">
    <property type="entry name" value="SEL-1-LIKE PROTEIN"/>
    <property type="match status" value="1"/>
</dbReference>
<feature type="compositionally biased region" description="Low complexity" evidence="1">
    <location>
        <begin position="247"/>
        <end position="260"/>
    </location>
</feature>
<sequence length="375" mass="40149">MAVALLVAPAQAQRGLNPLDYYSFDQTMVLAEDGDQQAEYRIGIAYETGQGVKVHLGKAAKWYARAAERGHVDAAYRLGRLLHEGGRGLRVDPEKAVIYYNQAARAGHPDAQNWLGYAYQHGIGVEQNTELAVMWYRRSAKWGVAAAQNNLGLMFLTGKGVRRDYNLAAALFEQAVRQSYPWAQNNLAGMYEMGWGVKRDMDKARALYQAAAIRGNPNAQKNYARLMREARDHVIPRPKPVLTELADASDAGDGAPAGGSETADNEADAARETGGNKMRQAALQDSPAQGQEPGVHAPAPSATGEADSLSALADPAKVDTSSPHAAQPSASRDGETAETDDAGGTEAAEANVAKAELDDEPGGLKVDTSETFNRD</sequence>
<dbReference type="KEGG" id="kmn:HW532_01765"/>
<dbReference type="EMBL" id="CP058214">
    <property type="protein sequence ID" value="QPC41560.1"/>
    <property type="molecule type" value="Genomic_DNA"/>
</dbReference>